<dbReference type="RefSeq" id="XP_060325740.1">
    <property type="nucleotide sequence ID" value="XM_060474257.1"/>
</dbReference>
<name>A0AA39JP76_ARMTA</name>
<gene>
    <name evidence="1" type="ORF">EV420DRAFT_1570428</name>
</gene>
<feature type="non-terminal residue" evidence="1">
    <location>
        <position position="73"/>
    </location>
</feature>
<dbReference type="GeneID" id="85357805"/>
<dbReference type="AlphaFoldDB" id="A0AA39JP76"/>
<dbReference type="EMBL" id="JAUEPS010000047">
    <property type="protein sequence ID" value="KAK0446391.1"/>
    <property type="molecule type" value="Genomic_DNA"/>
</dbReference>
<reference evidence="1" key="1">
    <citation type="submission" date="2023-06" db="EMBL/GenBank/DDBJ databases">
        <authorList>
            <consortium name="Lawrence Berkeley National Laboratory"/>
            <person name="Ahrendt S."/>
            <person name="Sahu N."/>
            <person name="Indic B."/>
            <person name="Wong-Bajracharya J."/>
            <person name="Merenyi Z."/>
            <person name="Ke H.-M."/>
            <person name="Monk M."/>
            <person name="Kocsube S."/>
            <person name="Drula E."/>
            <person name="Lipzen A."/>
            <person name="Balint B."/>
            <person name="Henrissat B."/>
            <person name="Andreopoulos B."/>
            <person name="Martin F.M."/>
            <person name="Harder C.B."/>
            <person name="Rigling D."/>
            <person name="Ford K.L."/>
            <person name="Foster G.D."/>
            <person name="Pangilinan J."/>
            <person name="Papanicolaou A."/>
            <person name="Barry K."/>
            <person name="LaButti K."/>
            <person name="Viragh M."/>
            <person name="Koriabine M."/>
            <person name="Yan M."/>
            <person name="Riley R."/>
            <person name="Champramary S."/>
            <person name="Plett K.L."/>
            <person name="Tsai I.J."/>
            <person name="Slot J."/>
            <person name="Sipos G."/>
            <person name="Plett J."/>
            <person name="Nagy L.G."/>
            <person name="Grigoriev I.V."/>
        </authorList>
    </citation>
    <scope>NUCLEOTIDE SEQUENCE</scope>
    <source>
        <strain evidence="1">CCBAS 213</strain>
    </source>
</reference>
<proteinExistence type="predicted"/>
<evidence type="ECO:0000313" key="1">
    <source>
        <dbReference type="EMBL" id="KAK0446391.1"/>
    </source>
</evidence>
<protein>
    <submittedName>
        <fullName evidence="1">Uncharacterized protein</fullName>
    </submittedName>
</protein>
<organism evidence="1 2">
    <name type="scientific">Armillaria tabescens</name>
    <name type="common">Ringless honey mushroom</name>
    <name type="synonym">Agaricus tabescens</name>
    <dbReference type="NCBI Taxonomy" id="1929756"/>
    <lineage>
        <taxon>Eukaryota</taxon>
        <taxon>Fungi</taxon>
        <taxon>Dikarya</taxon>
        <taxon>Basidiomycota</taxon>
        <taxon>Agaricomycotina</taxon>
        <taxon>Agaricomycetes</taxon>
        <taxon>Agaricomycetidae</taxon>
        <taxon>Agaricales</taxon>
        <taxon>Marasmiineae</taxon>
        <taxon>Physalacriaceae</taxon>
        <taxon>Desarmillaria</taxon>
    </lineage>
</organism>
<evidence type="ECO:0000313" key="2">
    <source>
        <dbReference type="Proteomes" id="UP001175211"/>
    </source>
</evidence>
<dbReference type="Proteomes" id="UP001175211">
    <property type="component" value="Unassembled WGS sequence"/>
</dbReference>
<accession>A0AA39JP76</accession>
<comment type="caution">
    <text evidence="1">The sequence shown here is derived from an EMBL/GenBank/DDBJ whole genome shotgun (WGS) entry which is preliminary data.</text>
</comment>
<keyword evidence="2" id="KW-1185">Reference proteome</keyword>
<sequence>MTTPKASIDIALDVPGEVCSTTSQPLDVQQIVQPVLDDAAGATTVFIGKVDSLLASDLLILPRYYAKFIQRLV</sequence>